<evidence type="ECO:0000313" key="6">
    <source>
        <dbReference type="Proteomes" id="UP000095614"/>
    </source>
</evidence>
<dbReference type="Proteomes" id="UP000095788">
    <property type="component" value="Unassembled WGS sequence"/>
</dbReference>
<proteinExistence type="predicted"/>
<dbReference type="EMBL" id="CYZF01000016">
    <property type="protein sequence ID" value="CUP56723.1"/>
    <property type="molecule type" value="Genomic_DNA"/>
</dbReference>
<evidence type="ECO:0000313" key="3">
    <source>
        <dbReference type="EMBL" id="CUP56723.1"/>
    </source>
</evidence>
<evidence type="ECO:0000313" key="2">
    <source>
        <dbReference type="EMBL" id="CUO98738.1"/>
    </source>
</evidence>
<accession>A0A174HLL4</accession>
<name>A0A174HLL4_BACUN</name>
<dbReference type="Proteomes" id="UP000095766">
    <property type="component" value="Unassembled WGS sequence"/>
</dbReference>
<protein>
    <submittedName>
        <fullName evidence="1">Uncharacterized protein</fullName>
    </submittedName>
</protein>
<evidence type="ECO:0000313" key="8">
    <source>
        <dbReference type="Proteomes" id="UP000095788"/>
    </source>
</evidence>
<dbReference type="AlphaFoldDB" id="A0A174HLL4"/>
<dbReference type="Proteomes" id="UP000095614">
    <property type="component" value="Unassembled WGS sequence"/>
</dbReference>
<reference evidence="5 6" key="1">
    <citation type="submission" date="2015-09" db="EMBL/GenBank/DDBJ databases">
        <authorList>
            <consortium name="Pathogen Informatics"/>
        </authorList>
    </citation>
    <scope>NUCLEOTIDE SEQUENCE [LARGE SCALE GENOMIC DNA]</scope>
    <source>
        <strain evidence="3 5">2789STDY5608791</strain>
        <strain evidence="2 6">2789STDY5834847</strain>
        <strain evidence="1 7">2789STDY5834898</strain>
        <strain evidence="4 8">2789STDY5834942</strain>
    </source>
</reference>
<sequence length="34" mass="4276">MKRGKLRQIYLDIQKTKGKRNWFKNNSYIWALNY</sequence>
<dbReference type="EMBL" id="CZBF01000003">
    <property type="protein sequence ID" value="CUP92220.1"/>
    <property type="molecule type" value="Genomic_DNA"/>
</dbReference>
<dbReference type="EMBL" id="CZAF01000006">
    <property type="protein sequence ID" value="CUO98738.1"/>
    <property type="molecule type" value="Genomic_DNA"/>
</dbReference>
<dbReference type="EMBL" id="CZAO01000001">
    <property type="protein sequence ID" value="CUO75843.1"/>
    <property type="molecule type" value="Genomic_DNA"/>
</dbReference>
<evidence type="ECO:0000313" key="4">
    <source>
        <dbReference type="EMBL" id="CUP92220.1"/>
    </source>
</evidence>
<evidence type="ECO:0000313" key="7">
    <source>
        <dbReference type="Proteomes" id="UP000095766"/>
    </source>
</evidence>
<evidence type="ECO:0000313" key="1">
    <source>
        <dbReference type="EMBL" id="CUO75843.1"/>
    </source>
</evidence>
<evidence type="ECO:0000313" key="5">
    <source>
        <dbReference type="Proteomes" id="UP000095419"/>
    </source>
</evidence>
<gene>
    <name evidence="3" type="ORF">ERS417307_03957</name>
    <name evidence="2" type="ORF">ERS852462_02240</name>
    <name evidence="1" type="ORF">ERS852510_00018</name>
    <name evidence="4" type="ORF">ERS852554_02290</name>
</gene>
<organism evidence="1 7">
    <name type="scientific">Bacteroides uniformis</name>
    <dbReference type="NCBI Taxonomy" id="820"/>
    <lineage>
        <taxon>Bacteria</taxon>
        <taxon>Pseudomonadati</taxon>
        <taxon>Bacteroidota</taxon>
        <taxon>Bacteroidia</taxon>
        <taxon>Bacteroidales</taxon>
        <taxon>Bacteroidaceae</taxon>
        <taxon>Bacteroides</taxon>
    </lineage>
</organism>
<dbReference type="Proteomes" id="UP000095419">
    <property type="component" value="Unassembled WGS sequence"/>
</dbReference>